<accession>A0A7Y7ZBF4</accession>
<organism evidence="2 3">
    <name type="scientific">Pseudomonas putida</name>
    <name type="common">Arthrobacter siderocapsulatus</name>
    <dbReference type="NCBI Taxonomy" id="303"/>
    <lineage>
        <taxon>Bacteria</taxon>
        <taxon>Pseudomonadati</taxon>
        <taxon>Pseudomonadota</taxon>
        <taxon>Gammaproteobacteria</taxon>
        <taxon>Pseudomonadales</taxon>
        <taxon>Pseudomonadaceae</taxon>
        <taxon>Pseudomonas</taxon>
    </lineage>
</organism>
<feature type="domain" description="ABC-type transport auxiliary lipoprotein component" evidence="1">
    <location>
        <begin position="35"/>
        <end position="176"/>
    </location>
</feature>
<proteinExistence type="predicted"/>
<protein>
    <submittedName>
        <fullName evidence="2">Membrane integrity-associated transporter subunit PqiC</fullName>
    </submittedName>
</protein>
<gene>
    <name evidence="2" type="ORF">HX798_16210</name>
</gene>
<evidence type="ECO:0000313" key="3">
    <source>
        <dbReference type="Proteomes" id="UP000542695"/>
    </source>
</evidence>
<dbReference type="Gene3D" id="3.40.50.10610">
    <property type="entry name" value="ABC-type transport auxiliary lipoprotein component"/>
    <property type="match status" value="1"/>
</dbReference>
<name>A0A7Y7ZBF4_PSEPU</name>
<dbReference type="InterPro" id="IPR005586">
    <property type="entry name" value="ABC_trans_aux"/>
</dbReference>
<dbReference type="Pfam" id="PF03886">
    <property type="entry name" value="ABC_trans_aux"/>
    <property type="match status" value="1"/>
</dbReference>
<reference evidence="2 3" key="1">
    <citation type="submission" date="2020-04" db="EMBL/GenBank/DDBJ databases">
        <title>Molecular characterization of pseudomonads from Agaricus bisporus reveal novel blotch 2 pathogens in Western Europe.</title>
        <authorList>
            <person name="Taparia T."/>
            <person name="Krijger M."/>
            <person name="Haynes E."/>
            <person name="Elpinstone J.G."/>
            <person name="Noble R."/>
            <person name="Van Der Wolf J."/>
        </authorList>
    </citation>
    <scope>NUCLEOTIDE SEQUENCE [LARGE SCALE GENOMIC DNA]</scope>
    <source>
        <strain evidence="2 3">P7765</strain>
    </source>
</reference>
<dbReference type="EMBL" id="JACARV010000043">
    <property type="protein sequence ID" value="NWC81821.1"/>
    <property type="molecule type" value="Genomic_DNA"/>
</dbReference>
<dbReference type="Proteomes" id="UP000542695">
    <property type="component" value="Unassembled WGS sequence"/>
</dbReference>
<dbReference type="SUPFAM" id="SSF159594">
    <property type="entry name" value="XCC0632-like"/>
    <property type="match status" value="1"/>
</dbReference>
<comment type="caution">
    <text evidence="2">The sequence shown here is derived from an EMBL/GenBank/DDBJ whole genome shotgun (WGS) entry which is preliminary data.</text>
</comment>
<dbReference type="AlphaFoldDB" id="A0A7Y7ZBF4"/>
<evidence type="ECO:0000313" key="2">
    <source>
        <dbReference type="EMBL" id="NWC81821.1"/>
    </source>
</evidence>
<sequence>MTTGVLSMTPLPRITLLVALMALGACRSDPIQFHTLTPAQPAPSSHTAPDEILIEGVSVPPQVDRPQLVIRQGDSSLAILETQWWGATLVDELRSALVDQLSTVRAAHKLSLRVDVQRFDSVPGQYALLDARWRLRAREANIQLTCRSTLQTASGASIDEVVIAQQANVKRLVAMISQAAMSPNAGCPASR</sequence>
<evidence type="ECO:0000259" key="1">
    <source>
        <dbReference type="Pfam" id="PF03886"/>
    </source>
</evidence>